<proteinExistence type="predicted"/>
<evidence type="ECO:0000313" key="3">
    <source>
        <dbReference type="EMBL" id="TCJ14617.1"/>
    </source>
</evidence>
<dbReference type="GO" id="GO:0005993">
    <property type="term" value="P:trehalose catabolic process"/>
    <property type="evidence" value="ECO:0007669"/>
    <property type="project" value="TreeGrafter"/>
</dbReference>
<name>A0A4R1BCA6_9BACT</name>
<evidence type="ECO:0000313" key="4">
    <source>
        <dbReference type="Proteomes" id="UP000295334"/>
    </source>
</evidence>
<dbReference type="PANTHER" id="PTHR23403">
    <property type="entry name" value="TREHALASE"/>
    <property type="match status" value="1"/>
</dbReference>
<dbReference type="Pfam" id="PF01204">
    <property type="entry name" value="Trehalase"/>
    <property type="match status" value="1"/>
</dbReference>
<dbReference type="SUPFAM" id="SSF48208">
    <property type="entry name" value="Six-hairpin glycosidases"/>
    <property type="match status" value="1"/>
</dbReference>
<evidence type="ECO:0000256" key="2">
    <source>
        <dbReference type="ARBA" id="ARBA00023295"/>
    </source>
</evidence>
<keyword evidence="2" id="KW-0326">Glycosidase</keyword>
<dbReference type="InterPro" id="IPR001661">
    <property type="entry name" value="Glyco_hydro_37"/>
</dbReference>
<dbReference type="Proteomes" id="UP000295334">
    <property type="component" value="Unassembled WGS sequence"/>
</dbReference>
<accession>A0A4R1BCA6</accession>
<dbReference type="PANTHER" id="PTHR23403:SF1">
    <property type="entry name" value="TREHALASE"/>
    <property type="match status" value="1"/>
</dbReference>
<evidence type="ECO:0000256" key="1">
    <source>
        <dbReference type="ARBA" id="ARBA00022801"/>
    </source>
</evidence>
<dbReference type="NCBIfam" id="NF009774">
    <property type="entry name" value="PRK13271.1"/>
    <property type="match status" value="1"/>
</dbReference>
<dbReference type="AlphaFoldDB" id="A0A4R1BCA6"/>
<dbReference type="EMBL" id="SJZI01000042">
    <property type="protein sequence ID" value="TCJ14617.1"/>
    <property type="molecule type" value="Genomic_DNA"/>
</dbReference>
<dbReference type="InterPro" id="IPR018232">
    <property type="entry name" value="Glyco_hydro_37_CS"/>
</dbReference>
<dbReference type="PROSITE" id="PS00927">
    <property type="entry name" value="TREHALASE_1"/>
    <property type="match status" value="1"/>
</dbReference>
<organism evidence="3 4">
    <name type="scientific">Flaviaesturariibacter flavus</name>
    <dbReference type="NCBI Taxonomy" id="2502780"/>
    <lineage>
        <taxon>Bacteria</taxon>
        <taxon>Pseudomonadati</taxon>
        <taxon>Bacteroidota</taxon>
        <taxon>Chitinophagia</taxon>
        <taxon>Chitinophagales</taxon>
        <taxon>Chitinophagaceae</taxon>
        <taxon>Flaviaestuariibacter</taxon>
    </lineage>
</organism>
<dbReference type="NCBIfam" id="NF009773">
    <property type="entry name" value="PRK13270.1"/>
    <property type="match status" value="1"/>
</dbReference>
<gene>
    <name evidence="3" type="primary">treA</name>
    <name evidence="3" type="ORF">EPD60_08965</name>
</gene>
<dbReference type="OrthoDB" id="106887at2"/>
<sequence length="495" mass="57246">MAQKTPDQIYGRLFEDVQLAHIFPDSKTFVDALPRYSAEHILQAYEEERERPGFHLMHFVTENFHLPQKPISDYETTETDAEKHINRLWHVLHRKADTAAEGSSLLPLPHEYIVPGGRFREIYYWDSYFTMLGLRESGEDRMIESMVKNFAWLIDRYGHIPNGNRTYYLSRSQPPFFSLMVELLAGIRGDRIYTDYLPQLQREYSYWIDSSAPTQHVVKLADGSILNRYWDQLEIPRQEAWAEDVMPGRKHHADSAGAFYRDLRSAAESGWDFSSRWFADGKNLHSIRTTRILPVDLNCLLYHLEQTIAKGLALKGMNQTAQRYAAAAAARHRAILKHFWSPRTGWFMDYDLDARRTTQAPTLAGMFPFFLGLADKSQLRPARTLLQKQFLKAGGVVTTLRFTKEQWDAPNGWAPLQWVTVIGLDRYRDTSLARTVATRWVKLNLRVFRQTGKLTEKYDVVHADKEGGGGEYPTQDGFGWTNGVLLALMKKYNLK</sequence>
<dbReference type="PROSITE" id="PS00928">
    <property type="entry name" value="TREHALASE_2"/>
    <property type="match status" value="1"/>
</dbReference>
<keyword evidence="1" id="KW-0378">Hydrolase</keyword>
<dbReference type="GO" id="GO:0004555">
    <property type="term" value="F:alpha,alpha-trehalase activity"/>
    <property type="evidence" value="ECO:0007669"/>
    <property type="project" value="InterPro"/>
</dbReference>
<dbReference type="Gene3D" id="1.50.10.10">
    <property type="match status" value="1"/>
</dbReference>
<keyword evidence="4" id="KW-1185">Reference proteome</keyword>
<reference evidence="3 4" key="1">
    <citation type="submission" date="2019-03" db="EMBL/GenBank/DDBJ databases">
        <authorList>
            <person name="Kim M.K.M."/>
        </authorList>
    </citation>
    <scope>NUCLEOTIDE SEQUENCE [LARGE SCALE GENOMIC DNA]</scope>
    <source>
        <strain evidence="3 4">17J68-12</strain>
    </source>
</reference>
<dbReference type="InterPro" id="IPR008928">
    <property type="entry name" value="6-hairpin_glycosidase_sf"/>
</dbReference>
<protein>
    <submittedName>
        <fullName evidence="3">Alpha,alpha-trehalase TreA</fullName>
    </submittedName>
</protein>
<comment type="caution">
    <text evidence="3">The sequence shown here is derived from an EMBL/GenBank/DDBJ whole genome shotgun (WGS) entry which is preliminary data.</text>
</comment>
<dbReference type="PRINTS" id="PR00744">
    <property type="entry name" value="GLHYDRLASE37"/>
</dbReference>
<dbReference type="InterPro" id="IPR012341">
    <property type="entry name" value="6hp_glycosidase-like_sf"/>
</dbReference>